<evidence type="ECO:0000256" key="5">
    <source>
        <dbReference type="ARBA" id="ARBA00022801"/>
    </source>
</evidence>
<evidence type="ECO:0000256" key="2">
    <source>
        <dbReference type="ARBA" id="ARBA00007951"/>
    </source>
</evidence>
<evidence type="ECO:0000256" key="7">
    <source>
        <dbReference type="PIRSR" id="PIRSR001092-1"/>
    </source>
</evidence>
<evidence type="ECO:0000259" key="8">
    <source>
        <dbReference type="Pfam" id="PF01120"/>
    </source>
</evidence>
<accession>A0A8J7GWU8</accession>
<evidence type="ECO:0000256" key="6">
    <source>
        <dbReference type="ARBA" id="ARBA00023295"/>
    </source>
</evidence>
<dbReference type="InterPro" id="IPR000933">
    <property type="entry name" value="Glyco_hydro_29"/>
</dbReference>
<dbReference type="SUPFAM" id="SSF51445">
    <property type="entry name" value="(Trans)glycosidases"/>
    <property type="match status" value="1"/>
</dbReference>
<evidence type="ECO:0000256" key="3">
    <source>
        <dbReference type="ARBA" id="ARBA00012662"/>
    </source>
</evidence>
<keyword evidence="5 9" id="KW-0378">Hydrolase</keyword>
<dbReference type="GO" id="GO:0006004">
    <property type="term" value="P:fucose metabolic process"/>
    <property type="evidence" value="ECO:0007669"/>
    <property type="project" value="InterPro"/>
</dbReference>
<evidence type="ECO:0000313" key="10">
    <source>
        <dbReference type="Proteomes" id="UP000622552"/>
    </source>
</evidence>
<dbReference type="PANTHER" id="PTHR10030">
    <property type="entry name" value="ALPHA-L-FUCOSIDASE"/>
    <property type="match status" value="1"/>
</dbReference>
<keyword evidence="6 9" id="KW-0326">Glycosidase</keyword>
<organism evidence="9 10">
    <name type="scientific">Longispora fulva</name>
    <dbReference type="NCBI Taxonomy" id="619741"/>
    <lineage>
        <taxon>Bacteria</taxon>
        <taxon>Bacillati</taxon>
        <taxon>Actinomycetota</taxon>
        <taxon>Actinomycetes</taxon>
        <taxon>Micromonosporales</taxon>
        <taxon>Micromonosporaceae</taxon>
        <taxon>Longispora</taxon>
    </lineage>
</organism>
<dbReference type="InterPro" id="IPR016286">
    <property type="entry name" value="FUC_metazoa-typ"/>
</dbReference>
<comment type="function">
    <text evidence="1">Alpha-L-fucosidase is responsible for hydrolyzing the alpha-1,6-linked fucose joined to the reducing-end N-acetylglucosamine of the carbohydrate moieties of glycoproteins.</text>
</comment>
<dbReference type="Proteomes" id="UP000622552">
    <property type="component" value="Unassembled WGS sequence"/>
</dbReference>
<dbReference type="Pfam" id="PF01120">
    <property type="entry name" value="Alpha_L_fucos"/>
    <property type="match status" value="1"/>
</dbReference>
<dbReference type="InterPro" id="IPR057739">
    <property type="entry name" value="Glyco_hydro_29_N"/>
</dbReference>
<name>A0A8J7GWU8_9ACTN</name>
<dbReference type="EMBL" id="JADOUF010000001">
    <property type="protein sequence ID" value="MBG6139321.1"/>
    <property type="molecule type" value="Genomic_DNA"/>
</dbReference>
<dbReference type="InterPro" id="IPR017853">
    <property type="entry name" value="GH"/>
</dbReference>
<feature type="domain" description="Glycoside hydrolase family 29 N-terminal" evidence="8">
    <location>
        <begin position="10"/>
        <end position="278"/>
    </location>
</feature>
<dbReference type="GO" id="GO:0004560">
    <property type="term" value="F:alpha-L-fucosidase activity"/>
    <property type="evidence" value="ECO:0007669"/>
    <property type="project" value="UniProtKB-EC"/>
</dbReference>
<evidence type="ECO:0000256" key="1">
    <source>
        <dbReference type="ARBA" id="ARBA00004071"/>
    </source>
</evidence>
<feature type="site" description="May be important for catalysis" evidence="7">
    <location>
        <position position="210"/>
    </location>
</feature>
<dbReference type="Gene3D" id="3.20.20.80">
    <property type="entry name" value="Glycosidases"/>
    <property type="match status" value="1"/>
</dbReference>
<protein>
    <recommendedName>
        <fullName evidence="3">alpha-L-fucosidase</fullName>
        <ecNumber evidence="3">3.2.1.51</ecNumber>
    </recommendedName>
</protein>
<dbReference type="EC" id="3.2.1.51" evidence="3"/>
<sequence length="359" mass="39914">MFNDRVPADRYRGLADHFYGSEWDAARLADLALDAGQRYITVTARHHDGFSLFDTQMSDFKITKTPFGRDLLAELADACRDRGLGLGVYLSLVDWSHPGYRDWQNNSSWHSFREYLFGQVKEVCTQYGPLVQLWLDGDWPGTRLSRDHPDWFAGRADYHYPELYAAVHNAQPDAVILNNRHSTLLPGEDIQCFEQEVNPALAGDAPAETCMSMDASWGFMPHDPLRRSAGQLTARLARAAGYGSNLLLNVGPTQSGNIPDHQISRLRGVGEWLVTHGEAIYGTRVGFSSGQGWTSTRREGADYIIVTSSASELSVPLPDPGRFPYTEAIGSRVRGSEVRDGHLRISMNPGDFPAVVKLT</sequence>
<dbReference type="GO" id="GO:0016139">
    <property type="term" value="P:glycoside catabolic process"/>
    <property type="evidence" value="ECO:0007669"/>
    <property type="project" value="TreeGrafter"/>
</dbReference>
<dbReference type="GO" id="GO:0005764">
    <property type="term" value="C:lysosome"/>
    <property type="evidence" value="ECO:0007669"/>
    <property type="project" value="TreeGrafter"/>
</dbReference>
<dbReference type="PIRSF" id="PIRSF001092">
    <property type="entry name" value="Alpha-L-fucosidase"/>
    <property type="match status" value="1"/>
</dbReference>
<keyword evidence="4" id="KW-0732">Signal</keyword>
<evidence type="ECO:0000256" key="4">
    <source>
        <dbReference type="ARBA" id="ARBA00022729"/>
    </source>
</evidence>
<comment type="caution">
    <text evidence="9">The sequence shown here is derived from an EMBL/GenBank/DDBJ whole genome shotgun (WGS) entry which is preliminary data.</text>
</comment>
<dbReference type="PANTHER" id="PTHR10030:SF37">
    <property type="entry name" value="ALPHA-L-FUCOSIDASE-RELATED"/>
    <property type="match status" value="1"/>
</dbReference>
<comment type="similarity">
    <text evidence="2">Belongs to the glycosyl hydrolase 29 family.</text>
</comment>
<reference evidence="9" key="1">
    <citation type="submission" date="2020-11" db="EMBL/GenBank/DDBJ databases">
        <title>Sequencing the genomes of 1000 actinobacteria strains.</title>
        <authorList>
            <person name="Klenk H.-P."/>
        </authorList>
    </citation>
    <scope>NUCLEOTIDE SEQUENCE</scope>
    <source>
        <strain evidence="9">DSM 45356</strain>
    </source>
</reference>
<dbReference type="SMART" id="SM00812">
    <property type="entry name" value="Alpha_L_fucos"/>
    <property type="match status" value="1"/>
</dbReference>
<gene>
    <name evidence="9" type="ORF">IW245_005515</name>
</gene>
<keyword evidence="10" id="KW-1185">Reference proteome</keyword>
<dbReference type="AlphaFoldDB" id="A0A8J7GWU8"/>
<proteinExistence type="inferred from homology"/>
<dbReference type="PRINTS" id="PR00741">
    <property type="entry name" value="GLHYDRLASE29"/>
</dbReference>
<evidence type="ECO:0000313" key="9">
    <source>
        <dbReference type="EMBL" id="MBG6139321.1"/>
    </source>
</evidence>